<name>A0A6I6JW73_9BACT</name>
<feature type="domain" description="PAS" evidence="18">
    <location>
        <begin position="136"/>
        <end position="194"/>
    </location>
</feature>
<dbReference type="RefSeq" id="WP_158870173.1">
    <property type="nucleotide sequence ID" value="NZ_CP046401.1"/>
</dbReference>
<evidence type="ECO:0000256" key="10">
    <source>
        <dbReference type="ARBA" id="ARBA00022840"/>
    </source>
</evidence>
<dbReference type="Proteomes" id="UP000428260">
    <property type="component" value="Chromosome"/>
</dbReference>
<dbReference type="GO" id="GO:0005524">
    <property type="term" value="F:ATP binding"/>
    <property type="evidence" value="ECO:0007669"/>
    <property type="project" value="UniProtKB-KW"/>
</dbReference>
<evidence type="ECO:0000256" key="15">
    <source>
        <dbReference type="SAM" id="Coils"/>
    </source>
</evidence>
<evidence type="ECO:0000313" key="20">
    <source>
        <dbReference type="EMBL" id="QGY46861.1"/>
    </source>
</evidence>
<organism evidence="20 21">
    <name type="scientific">Maribellus comscasis</name>
    <dbReference type="NCBI Taxonomy" id="2681766"/>
    <lineage>
        <taxon>Bacteria</taxon>
        <taxon>Pseudomonadati</taxon>
        <taxon>Bacteroidota</taxon>
        <taxon>Bacteroidia</taxon>
        <taxon>Marinilabiliales</taxon>
        <taxon>Prolixibacteraceae</taxon>
        <taxon>Maribellus</taxon>
    </lineage>
</organism>
<keyword evidence="4" id="KW-1003">Cell membrane</keyword>
<dbReference type="EMBL" id="CP046401">
    <property type="protein sequence ID" value="QGY46861.1"/>
    <property type="molecule type" value="Genomic_DNA"/>
</dbReference>
<evidence type="ECO:0000256" key="14">
    <source>
        <dbReference type="PROSITE-ProRule" id="PRU00169"/>
    </source>
</evidence>
<accession>A0A6I6JW73</accession>
<feature type="domain" description="Response regulatory" evidence="17">
    <location>
        <begin position="533"/>
        <end position="606"/>
    </location>
</feature>
<dbReference type="SUPFAM" id="SSF55785">
    <property type="entry name" value="PYP-like sensor domain (PAS domain)"/>
    <property type="match status" value="1"/>
</dbReference>
<evidence type="ECO:0000256" key="2">
    <source>
        <dbReference type="ARBA" id="ARBA00004236"/>
    </source>
</evidence>
<dbReference type="Gene3D" id="3.30.565.10">
    <property type="entry name" value="Histidine kinase-like ATPase, C-terminal domain"/>
    <property type="match status" value="1"/>
</dbReference>
<evidence type="ECO:0000256" key="6">
    <source>
        <dbReference type="ARBA" id="ARBA00022679"/>
    </source>
</evidence>
<dbReference type="PANTHER" id="PTHR43711">
    <property type="entry name" value="TWO-COMPONENT HISTIDINE KINASE"/>
    <property type="match status" value="1"/>
</dbReference>
<dbReference type="InterPro" id="IPR050736">
    <property type="entry name" value="Sensor_HK_Regulatory"/>
</dbReference>
<keyword evidence="21" id="KW-1185">Reference proteome</keyword>
<keyword evidence="13" id="KW-0472">Membrane</keyword>
<comment type="catalytic activity">
    <reaction evidence="1">
        <text>ATP + protein L-histidine = ADP + protein N-phospho-L-histidine.</text>
        <dbReference type="EC" id="2.7.13.3"/>
    </reaction>
</comment>
<evidence type="ECO:0000259" key="17">
    <source>
        <dbReference type="PROSITE" id="PS50110"/>
    </source>
</evidence>
<evidence type="ECO:0000256" key="7">
    <source>
        <dbReference type="ARBA" id="ARBA00022692"/>
    </source>
</evidence>
<dbReference type="Pfam" id="PF13426">
    <property type="entry name" value="PAS_9"/>
    <property type="match status" value="1"/>
</dbReference>
<keyword evidence="8" id="KW-0547">Nucleotide-binding</keyword>
<dbReference type="CDD" id="cd00082">
    <property type="entry name" value="HisKA"/>
    <property type="match status" value="1"/>
</dbReference>
<dbReference type="PROSITE" id="PS50110">
    <property type="entry name" value="RESPONSE_REGULATORY"/>
    <property type="match status" value="2"/>
</dbReference>
<keyword evidence="15" id="KW-0175">Coiled coil</keyword>
<evidence type="ECO:0000259" key="18">
    <source>
        <dbReference type="PROSITE" id="PS50112"/>
    </source>
</evidence>
<evidence type="ECO:0000256" key="12">
    <source>
        <dbReference type="ARBA" id="ARBA00023012"/>
    </source>
</evidence>
<dbReference type="FunFam" id="3.30.565.10:FF:000023">
    <property type="entry name" value="PAS domain-containing sensor histidine kinase"/>
    <property type="match status" value="1"/>
</dbReference>
<evidence type="ECO:0000256" key="11">
    <source>
        <dbReference type="ARBA" id="ARBA00022989"/>
    </source>
</evidence>
<evidence type="ECO:0000259" key="19">
    <source>
        <dbReference type="PROSITE" id="PS50113"/>
    </source>
</evidence>
<evidence type="ECO:0000259" key="16">
    <source>
        <dbReference type="PROSITE" id="PS50109"/>
    </source>
</evidence>
<dbReference type="SMART" id="SM00091">
    <property type="entry name" value="PAS"/>
    <property type="match status" value="1"/>
</dbReference>
<dbReference type="PANTHER" id="PTHR43711:SF31">
    <property type="entry name" value="HISTIDINE KINASE"/>
    <property type="match status" value="1"/>
</dbReference>
<dbReference type="PRINTS" id="PR00344">
    <property type="entry name" value="BCTRLSENSOR"/>
</dbReference>
<dbReference type="InterPro" id="IPR036890">
    <property type="entry name" value="HATPase_C_sf"/>
</dbReference>
<dbReference type="PROSITE" id="PS50113">
    <property type="entry name" value="PAC"/>
    <property type="match status" value="1"/>
</dbReference>
<dbReference type="InterPro" id="IPR005467">
    <property type="entry name" value="His_kinase_dom"/>
</dbReference>
<dbReference type="SMART" id="SM00388">
    <property type="entry name" value="HisKA"/>
    <property type="match status" value="1"/>
</dbReference>
<evidence type="ECO:0000313" key="21">
    <source>
        <dbReference type="Proteomes" id="UP000428260"/>
    </source>
</evidence>
<dbReference type="SUPFAM" id="SSF55874">
    <property type="entry name" value="ATPase domain of HSP90 chaperone/DNA topoisomerase II/histidine kinase"/>
    <property type="match status" value="1"/>
</dbReference>
<protein>
    <recommendedName>
        <fullName evidence="3">histidine kinase</fullName>
        <ecNumber evidence="3">2.7.13.3</ecNumber>
    </recommendedName>
</protein>
<feature type="domain" description="Histidine kinase" evidence="16">
    <location>
        <begin position="294"/>
        <end position="512"/>
    </location>
</feature>
<proteinExistence type="predicted"/>
<dbReference type="PROSITE" id="PS50109">
    <property type="entry name" value="HIS_KIN"/>
    <property type="match status" value="1"/>
</dbReference>
<keyword evidence="11" id="KW-1133">Transmembrane helix</keyword>
<dbReference type="CDD" id="cd00130">
    <property type="entry name" value="PAS"/>
    <property type="match status" value="1"/>
</dbReference>
<dbReference type="InterPro" id="IPR000700">
    <property type="entry name" value="PAS-assoc_C"/>
</dbReference>
<dbReference type="SMART" id="SM00387">
    <property type="entry name" value="HATPase_c"/>
    <property type="match status" value="1"/>
</dbReference>
<comment type="subcellular location">
    <subcellularLocation>
        <location evidence="2">Cell membrane</location>
    </subcellularLocation>
</comment>
<comment type="caution">
    <text evidence="14">Lacks conserved residue(s) required for the propagation of feature annotation.</text>
</comment>
<dbReference type="Pfam" id="PF00512">
    <property type="entry name" value="HisKA"/>
    <property type="match status" value="1"/>
</dbReference>
<dbReference type="Gene3D" id="1.10.287.130">
    <property type="match status" value="1"/>
</dbReference>
<dbReference type="SUPFAM" id="SSF47384">
    <property type="entry name" value="Homodimeric domain of signal transducing histidine kinase"/>
    <property type="match status" value="1"/>
</dbReference>
<keyword evidence="7" id="KW-0812">Transmembrane</keyword>
<dbReference type="Gene3D" id="3.30.450.20">
    <property type="entry name" value="PAS domain"/>
    <property type="match status" value="1"/>
</dbReference>
<dbReference type="Pfam" id="PF00072">
    <property type="entry name" value="Response_reg"/>
    <property type="match status" value="1"/>
</dbReference>
<keyword evidence="9" id="KW-0418">Kinase</keyword>
<evidence type="ECO:0000256" key="4">
    <source>
        <dbReference type="ARBA" id="ARBA00022475"/>
    </source>
</evidence>
<dbReference type="SUPFAM" id="SSF52172">
    <property type="entry name" value="CheY-like"/>
    <property type="match status" value="2"/>
</dbReference>
<dbReference type="InterPro" id="IPR003661">
    <property type="entry name" value="HisK_dim/P_dom"/>
</dbReference>
<feature type="modified residue" description="4-aspartylphosphate" evidence="14">
    <location>
        <position position="60"/>
    </location>
</feature>
<feature type="domain" description="PAC" evidence="19">
    <location>
        <begin position="206"/>
        <end position="262"/>
    </location>
</feature>
<dbReference type="InterPro" id="IPR004358">
    <property type="entry name" value="Sig_transdc_His_kin-like_C"/>
</dbReference>
<dbReference type="CDD" id="cd00156">
    <property type="entry name" value="REC"/>
    <property type="match status" value="1"/>
</dbReference>
<keyword evidence="10" id="KW-0067">ATP-binding</keyword>
<dbReference type="Gene3D" id="3.40.50.2300">
    <property type="match status" value="2"/>
</dbReference>
<keyword evidence="5 14" id="KW-0597">Phosphoprotein</keyword>
<dbReference type="InterPro" id="IPR011006">
    <property type="entry name" value="CheY-like_superfamily"/>
</dbReference>
<dbReference type="EC" id="2.7.13.3" evidence="3"/>
<evidence type="ECO:0000256" key="13">
    <source>
        <dbReference type="ARBA" id="ARBA00023136"/>
    </source>
</evidence>
<dbReference type="KEGG" id="mcos:GM418_25335"/>
<evidence type="ECO:0000256" key="3">
    <source>
        <dbReference type="ARBA" id="ARBA00012438"/>
    </source>
</evidence>
<evidence type="ECO:0000256" key="8">
    <source>
        <dbReference type="ARBA" id="ARBA00022741"/>
    </source>
</evidence>
<reference evidence="20 21" key="1">
    <citation type="submission" date="2019-11" db="EMBL/GenBank/DDBJ databases">
        <authorList>
            <person name="Zheng R.K."/>
            <person name="Sun C.M."/>
        </authorList>
    </citation>
    <scope>NUCLEOTIDE SEQUENCE [LARGE SCALE GENOMIC DNA]</scope>
    <source>
        <strain evidence="20 21">WC007</strain>
    </source>
</reference>
<evidence type="ECO:0000256" key="9">
    <source>
        <dbReference type="ARBA" id="ARBA00022777"/>
    </source>
</evidence>
<dbReference type="InterPro" id="IPR001789">
    <property type="entry name" value="Sig_transdc_resp-reg_receiver"/>
</dbReference>
<keyword evidence="6" id="KW-0808">Transferase</keyword>
<evidence type="ECO:0000256" key="5">
    <source>
        <dbReference type="ARBA" id="ARBA00022553"/>
    </source>
</evidence>
<dbReference type="SMART" id="SM00448">
    <property type="entry name" value="REC"/>
    <property type="match status" value="1"/>
</dbReference>
<dbReference type="InterPro" id="IPR035965">
    <property type="entry name" value="PAS-like_dom_sf"/>
</dbReference>
<dbReference type="PROSITE" id="PS50112">
    <property type="entry name" value="PAS"/>
    <property type="match status" value="1"/>
</dbReference>
<dbReference type="InterPro" id="IPR036097">
    <property type="entry name" value="HisK_dim/P_sf"/>
</dbReference>
<gene>
    <name evidence="20" type="ORF">GM418_25335</name>
</gene>
<dbReference type="InterPro" id="IPR000014">
    <property type="entry name" value="PAS"/>
</dbReference>
<dbReference type="AlphaFoldDB" id="A0A6I6JW73"/>
<dbReference type="FunFam" id="1.10.287.130:FF:000004">
    <property type="entry name" value="Ethylene receptor 1"/>
    <property type="match status" value="1"/>
</dbReference>
<evidence type="ECO:0000256" key="1">
    <source>
        <dbReference type="ARBA" id="ARBA00000085"/>
    </source>
</evidence>
<dbReference type="InterPro" id="IPR003594">
    <property type="entry name" value="HATPase_dom"/>
</dbReference>
<sequence length="606" mass="69005">MSKQILHILMLEDNELDAELNREQLNLLEEYDCIVKIIQDKEDYISEITSSSLPDLILCDYTLPMFNGMEALNELNSRKLLIPFIFVTGTLQEEVAADAIKAGAWDYVVKDRLFRLPLAIKSVLALKKEKDIAIEADKRIQKIIRGIDETSMLVIVIDKDYIIDYVNQNFTRVSGFPFSKVSGKSIFSVFSHADQKLLDNIRAIFQKKEAFTGNFKISDNDSFFWERLSVTPIFNDNNTLNSYTIIADDITDQKKLEKDLKKSLKKLKTLNKKLELAKNKAEESDNLKTAFLANLSHEIRTPMNGILGFADLLKQENLSPDMIHQYIDIIEESGKRMLNLINDLVDISKIEANQIVINPEKTNLNKLMSELYDFFFTQVSQNGITFVCKKGLDDSESDILIDKLKLEQVLSNLLNNALKFTKKGAILFQYKKVDNRLIFSVKDTGKGIGPGLGKVIFERFRQAEISYLKEAEGLGLGLSISKSFVEKMGGEIWVESEYGNGAEFFVSLPFVPERSEPKTKIVGRQEVFDKELTILIAEDDEINYLYFENVLSTNKIKLYHAENGKQAIELYKKHSEIDIILISAGLVPRSSASKLILNLLCERIYS</sequence>
<dbReference type="NCBIfam" id="TIGR00229">
    <property type="entry name" value="sensory_box"/>
    <property type="match status" value="1"/>
</dbReference>
<dbReference type="CDD" id="cd16922">
    <property type="entry name" value="HATPase_EvgS-ArcB-TorS-like"/>
    <property type="match status" value="1"/>
</dbReference>
<feature type="coiled-coil region" evidence="15">
    <location>
        <begin position="253"/>
        <end position="287"/>
    </location>
</feature>
<dbReference type="Pfam" id="PF02518">
    <property type="entry name" value="HATPase_c"/>
    <property type="match status" value="1"/>
</dbReference>
<keyword evidence="12" id="KW-0902">Two-component regulatory system</keyword>
<feature type="domain" description="Response regulatory" evidence="17">
    <location>
        <begin position="7"/>
        <end position="125"/>
    </location>
</feature>
<dbReference type="GO" id="GO:0005886">
    <property type="term" value="C:plasma membrane"/>
    <property type="evidence" value="ECO:0007669"/>
    <property type="project" value="UniProtKB-SubCell"/>
</dbReference>
<dbReference type="GO" id="GO:0000155">
    <property type="term" value="F:phosphorelay sensor kinase activity"/>
    <property type="evidence" value="ECO:0007669"/>
    <property type="project" value="InterPro"/>
</dbReference>